<name>A0A8T0WWW0_PANVG</name>
<organism evidence="1 3">
    <name type="scientific">Panicum virgatum</name>
    <name type="common">Blackwell switchgrass</name>
    <dbReference type="NCBI Taxonomy" id="38727"/>
    <lineage>
        <taxon>Eukaryota</taxon>
        <taxon>Viridiplantae</taxon>
        <taxon>Streptophyta</taxon>
        <taxon>Embryophyta</taxon>
        <taxon>Tracheophyta</taxon>
        <taxon>Spermatophyta</taxon>
        <taxon>Magnoliopsida</taxon>
        <taxon>Liliopsida</taxon>
        <taxon>Poales</taxon>
        <taxon>Poaceae</taxon>
        <taxon>PACMAD clade</taxon>
        <taxon>Panicoideae</taxon>
        <taxon>Panicodae</taxon>
        <taxon>Paniceae</taxon>
        <taxon>Panicinae</taxon>
        <taxon>Panicum</taxon>
        <taxon>Panicum sect. Hiantes</taxon>
    </lineage>
</organism>
<gene>
    <name evidence="2" type="ORF">PVAP13_1NG457057</name>
    <name evidence="1" type="ORF">PVAP13_1NG457157</name>
</gene>
<evidence type="ECO:0000313" key="3">
    <source>
        <dbReference type="Proteomes" id="UP000823388"/>
    </source>
</evidence>
<dbReference type="AlphaFoldDB" id="A0A8T0WWW0"/>
<sequence>MATGLLGLFCSSAAVAVRLAKRRISLRRHVSVDTRLAACRVVVPAVLLLCCQISFFHFSEVVDGRVGVIAGICFSVDFGRFVLYLLAKGLELCSPWGCLFLVGGVVAGGGSSSRLPSLSWSGSASSSSRWPLAGLGGSASSFPTGGSPILVQRLRSVLAGAPGQWILRLHRALRSSGGEVEVYSFSFAPGSQPGGSKARWTTIGLLGAYL</sequence>
<comment type="caution">
    <text evidence="1">The sequence shown here is derived from an EMBL/GenBank/DDBJ whole genome shotgun (WGS) entry which is preliminary data.</text>
</comment>
<proteinExistence type="predicted"/>
<evidence type="ECO:0000313" key="2">
    <source>
        <dbReference type="EMBL" id="KAG2651751.1"/>
    </source>
</evidence>
<protein>
    <submittedName>
        <fullName evidence="1">Uncharacterized protein</fullName>
    </submittedName>
</protein>
<reference evidence="1 3" key="1">
    <citation type="submission" date="2020-05" db="EMBL/GenBank/DDBJ databases">
        <title>WGS assembly of Panicum virgatum.</title>
        <authorList>
            <person name="Lovell J.T."/>
            <person name="Jenkins J."/>
            <person name="Shu S."/>
            <person name="Juenger T.E."/>
            <person name="Schmutz J."/>
        </authorList>
    </citation>
    <scope>NUCLEOTIDE SEQUENCE [LARGE SCALE GENOMIC DNA]</scope>
    <source>
        <strain evidence="1">AP13</strain>
        <strain evidence="3">cv. AP13</strain>
    </source>
</reference>
<accession>A0A8T0WWW0</accession>
<dbReference type="EMBL" id="CM029038">
    <property type="protein sequence ID" value="KAG2651751.1"/>
    <property type="molecule type" value="Genomic_DNA"/>
</dbReference>
<evidence type="ECO:0000313" key="1">
    <source>
        <dbReference type="EMBL" id="KAG2651745.1"/>
    </source>
</evidence>
<dbReference type="EMBL" id="CM029038">
    <property type="protein sequence ID" value="KAG2651745.1"/>
    <property type="molecule type" value="Genomic_DNA"/>
</dbReference>
<keyword evidence="3" id="KW-1185">Reference proteome</keyword>
<dbReference type="Proteomes" id="UP000823388">
    <property type="component" value="Chromosome 1N"/>
</dbReference>